<dbReference type="GO" id="GO:0000981">
    <property type="term" value="F:DNA-binding transcription factor activity, RNA polymerase II-specific"/>
    <property type="evidence" value="ECO:0007669"/>
    <property type="project" value="TreeGrafter"/>
</dbReference>
<proteinExistence type="predicted"/>
<feature type="region of interest" description="Disordered" evidence="7">
    <location>
        <begin position="405"/>
        <end position="429"/>
    </location>
</feature>
<dbReference type="InterPro" id="IPR009071">
    <property type="entry name" value="HMG_box_dom"/>
</dbReference>
<feature type="DNA-binding region" description="HMG box" evidence="6">
    <location>
        <begin position="157"/>
        <end position="225"/>
    </location>
</feature>
<evidence type="ECO:0000256" key="3">
    <source>
        <dbReference type="ARBA" id="ARBA00023125"/>
    </source>
</evidence>
<name>A0A2P7ZAV5_9PEZI</name>
<comment type="caution">
    <text evidence="9">The sequence shown here is derived from an EMBL/GenBank/DDBJ whole genome shotgun (WGS) entry which is preliminary data.</text>
</comment>
<dbReference type="GO" id="GO:0005634">
    <property type="term" value="C:nucleus"/>
    <property type="evidence" value="ECO:0007669"/>
    <property type="project" value="UniProtKB-SubCell"/>
</dbReference>
<protein>
    <submittedName>
        <fullName evidence="9">Transcription factor ste11</fullName>
    </submittedName>
</protein>
<dbReference type="AlphaFoldDB" id="A0A2P7ZAV5"/>
<dbReference type="GO" id="GO:0000978">
    <property type="term" value="F:RNA polymerase II cis-regulatory region sequence-specific DNA binding"/>
    <property type="evidence" value="ECO:0007669"/>
    <property type="project" value="TreeGrafter"/>
</dbReference>
<dbReference type="InterPro" id="IPR036910">
    <property type="entry name" value="HMG_box_dom_sf"/>
</dbReference>
<dbReference type="EMBL" id="NHZQ01000251">
    <property type="protein sequence ID" value="PSK45340.1"/>
    <property type="molecule type" value="Genomic_DNA"/>
</dbReference>
<feature type="region of interest" description="Disordered" evidence="7">
    <location>
        <begin position="220"/>
        <end position="283"/>
    </location>
</feature>
<reference evidence="9 10" key="1">
    <citation type="submission" date="2017-05" db="EMBL/GenBank/DDBJ databases">
        <title>Draft genome sequence of Elsinoe australis.</title>
        <authorList>
            <person name="Cheng Q."/>
        </authorList>
    </citation>
    <scope>NUCLEOTIDE SEQUENCE [LARGE SCALE GENOMIC DNA]</scope>
    <source>
        <strain evidence="9 10">NL1</strain>
    </source>
</reference>
<accession>A0A2P7ZAV5</accession>
<comment type="subcellular location">
    <subcellularLocation>
        <location evidence="1">Nucleus</location>
    </subcellularLocation>
</comment>
<keyword evidence="5 6" id="KW-0539">Nucleus</keyword>
<feature type="compositionally biased region" description="Polar residues" evidence="7">
    <location>
        <begin position="42"/>
        <end position="52"/>
    </location>
</feature>
<dbReference type="SUPFAM" id="SSF47095">
    <property type="entry name" value="HMG-box"/>
    <property type="match status" value="1"/>
</dbReference>
<dbReference type="CDD" id="cd01389">
    <property type="entry name" value="HMG-box_ROX1-like"/>
    <property type="match status" value="1"/>
</dbReference>
<dbReference type="PROSITE" id="PS50118">
    <property type="entry name" value="HMG_BOX_2"/>
    <property type="match status" value="1"/>
</dbReference>
<keyword evidence="4" id="KW-0804">Transcription</keyword>
<dbReference type="STRING" id="40998.A0A2P7ZAV5"/>
<feature type="compositionally biased region" description="Low complexity" evidence="7">
    <location>
        <begin position="53"/>
        <end position="70"/>
    </location>
</feature>
<organism evidence="9 10">
    <name type="scientific">Elsinoe australis</name>
    <dbReference type="NCBI Taxonomy" id="40998"/>
    <lineage>
        <taxon>Eukaryota</taxon>
        <taxon>Fungi</taxon>
        <taxon>Dikarya</taxon>
        <taxon>Ascomycota</taxon>
        <taxon>Pezizomycotina</taxon>
        <taxon>Dothideomycetes</taxon>
        <taxon>Dothideomycetidae</taxon>
        <taxon>Myriangiales</taxon>
        <taxon>Elsinoaceae</taxon>
        <taxon>Elsinoe</taxon>
    </lineage>
</organism>
<dbReference type="PANTHER" id="PTHR45803:SF5">
    <property type="entry name" value="SOX100B"/>
    <property type="match status" value="1"/>
</dbReference>
<dbReference type="PANTHER" id="PTHR45803">
    <property type="entry name" value="SOX100B"/>
    <property type="match status" value="1"/>
</dbReference>
<evidence type="ECO:0000313" key="10">
    <source>
        <dbReference type="Proteomes" id="UP000243723"/>
    </source>
</evidence>
<keyword evidence="3 6" id="KW-0238">DNA-binding</keyword>
<evidence type="ECO:0000256" key="5">
    <source>
        <dbReference type="ARBA" id="ARBA00023242"/>
    </source>
</evidence>
<feature type="domain" description="HMG box" evidence="8">
    <location>
        <begin position="157"/>
        <end position="225"/>
    </location>
</feature>
<feature type="compositionally biased region" description="Acidic residues" evidence="7">
    <location>
        <begin position="239"/>
        <end position="251"/>
    </location>
</feature>
<sequence length="429" mass="48126">MSNNAADYNLRYVAEHNAHFGDYQQDGSWNPDDFNFDLDHSGTGQSYTYSDPQQIQSSSAAATQQDVVDAVRTRSGRVTRRTQSPAASSGVSNSRVSKSPRPKKTKARSDKVKNVHLPGPLSEITKDSSIPVRNIEAWVNRPVSERNEETQKRKGYIARPMNSFMLYRSAYAERTKEWCKENNHQVVSSVAGESWPMESDELRNQYNAWAKIERDNHAAAFPHYKFSPSKAGIKRKDEDDGPDPDQGDSDAEYIPSRRIQRQSTSPYQSSVRSESPAISDTYSSGVDYSPYDYPWLAQQGPRPLPAPHGLHHTDPYSMAPPINTSFHGLNRSFAFPAAQCTGYGIPNGPQWEQQQFELPRDHYVPMAGNAGPYYSQSGNLNFQYPSLQSPRTGFAPGQGWSEFGIDPSLTTTDLDAAYERDLDRDRNAH</sequence>
<evidence type="ECO:0000256" key="6">
    <source>
        <dbReference type="PROSITE-ProRule" id="PRU00267"/>
    </source>
</evidence>
<feature type="region of interest" description="Disordered" evidence="7">
    <location>
        <begin position="31"/>
        <end position="125"/>
    </location>
</feature>
<keyword evidence="2" id="KW-0805">Transcription regulation</keyword>
<evidence type="ECO:0000256" key="7">
    <source>
        <dbReference type="SAM" id="MobiDB-lite"/>
    </source>
</evidence>
<gene>
    <name evidence="9" type="ORF">B9Z65_2480</name>
</gene>
<dbReference type="Gene3D" id="1.10.30.10">
    <property type="entry name" value="High mobility group box domain"/>
    <property type="match status" value="1"/>
</dbReference>
<evidence type="ECO:0000256" key="4">
    <source>
        <dbReference type="ARBA" id="ARBA00023163"/>
    </source>
</evidence>
<evidence type="ECO:0000313" key="9">
    <source>
        <dbReference type="EMBL" id="PSK45340.1"/>
    </source>
</evidence>
<feature type="compositionally biased region" description="Polar residues" evidence="7">
    <location>
        <begin position="261"/>
        <end position="283"/>
    </location>
</feature>
<feature type="compositionally biased region" description="Low complexity" evidence="7">
    <location>
        <begin position="88"/>
        <end position="97"/>
    </location>
</feature>
<dbReference type="Proteomes" id="UP000243723">
    <property type="component" value="Unassembled WGS sequence"/>
</dbReference>
<evidence type="ECO:0000256" key="2">
    <source>
        <dbReference type="ARBA" id="ARBA00023015"/>
    </source>
</evidence>
<dbReference type="InterPro" id="IPR050917">
    <property type="entry name" value="SOX_TF"/>
</dbReference>
<evidence type="ECO:0000256" key="1">
    <source>
        <dbReference type="ARBA" id="ARBA00004123"/>
    </source>
</evidence>
<dbReference type="Pfam" id="PF00505">
    <property type="entry name" value="HMG_box"/>
    <property type="match status" value="1"/>
</dbReference>
<evidence type="ECO:0000259" key="8">
    <source>
        <dbReference type="PROSITE" id="PS50118"/>
    </source>
</evidence>
<feature type="compositionally biased region" description="Basic and acidic residues" evidence="7">
    <location>
        <begin position="417"/>
        <end position="429"/>
    </location>
</feature>
<dbReference type="OrthoDB" id="2307332at2759"/>
<keyword evidence="10" id="KW-1185">Reference proteome</keyword>